<evidence type="ECO:0000256" key="1">
    <source>
        <dbReference type="SAM" id="Phobius"/>
    </source>
</evidence>
<accession>A0ABM9HME6</accession>
<dbReference type="RefSeq" id="WP_282023621.1">
    <property type="nucleotide sequence ID" value="NZ_CAMXCH010000002.1"/>
</dbReference>
<feature type="transmembrane region" description="Helical" evidence="1">
    <location>
        <begin position="303"/>
        <end position="321"/>
    </location>
</feature>
<gene>
    <name evidence="2" type="ORF">R83534S58_LOCUS883</name>
</gene>
<reference evidence="2" key="1">
    <citation type="submission" date="2022-10" db="EMBL/GenBank/DDBJ databases">
        <authorList>
            <person name="Botero Cardona J."/>
        </authorList>
    </citation>
    <scope>NUCLEOTIDE SEQUENCE</scope>
    <source>
        <strain evidence="2">R-83534</strain>
    </source>
</reference>
<name>A0ABM9HME6_9PROT</name>
<feature type="transmembrane region" description="Helical" evidence="1">
    <location>
        <begin position="359"/>
        <end position="380"/>
    </location>
</feature>
<feature type="transmembrane region" description="Helical" evidence="1">
    <location>
        <begin position="120"/>
        <end position="142"/>
    </location>
</feature>
<keyword evidence="3" id="KW-1185">Reference proteome</keyword>
<protein>
    <recommendedName>
        <fullName evidence="4">Glucosyl transferase</fullName>
    </recommendedName>
</protein>
<comment type="caution">
    <text evidence="2">The sequence shown here is derived from an EMBL/GenBank/DDBJ whole genome shotgun (WGS) entry which is preliminary data.</text>
</comment>
<evidence type="ECO:0000313" key="3">
    <source>
        <dbReference type="Proteomes" id="UP001154272"/>
    </source>
</evidence>
<feature type="transmembrane region" description="Helical" evidence="1">
    <location>
        <begin position="21"/>
        <end position="42"/>
    </location>
</feature>
<keyword evidence="1" id="KW-1133">Transmembrane helix</keyword>
<keyword evidence="1" id="KW-0472">Membrane</keyword>
<evidence type="ECO:0008006" key="4">
    <source>
        <dbReference type="Google" id="ProtNLM"/>
    </source>
</evidence>
<evidence type="ECO:0000313" key="2">
    <source>
        <dbReference type="EMBL" id="CAI3936894.1"/>
    </source>
</evidence>
<feature type="transmembrane region" description="Helical" evidence="1">
    <location>
        <begin position="278"/>
        <end position="296"/>
    </location>
</feature>
<keyword evidence="1" id="KW-0812">Transmembrane</keyword>
<dbReference type="Proteomes" id="UP001154272">
    <property type="component" value="Unassembled WGS sequence"/>
</dbReference>
<organism evidence="2 3">
    <name type="scientific">Commensalibacter papalotli</name>
    <name type="common">ex Botero et al. 2024</name>
    <dbReference type="NCBI Taxonomy" id="2972766"/>
    <lineage>
        <taxon>Bacteria</taxon>
        <taxon>Pseudomonadati</taxon>
        <taxon>Pseudomonadota</taxon>
        <taxon>Alphaproteobacteria</taxon>
        <taxon>Acetobacterales</taxon>
        <taxon>Acetobacteraceae</taxon>
    </lineage>
</organism>
<feature type="transmembrane region" description="Helical" evidence="1">
    <location>
        <begin position="327"/>
        <end position="347"/>
    </location>
</feature>
<feature type="transmembrane region" description="Helical" evidence="1">
    <location>
        <begin position="173"/>
        <end position="199"/>
    </location>
</feature>
<proteinExistence type="predicted"/>
<feature type="transmembrane region" description="Helical" evidence="1">
    <location>
        <begin position="211"/>
        <end position="235"/>
    </location>
</feature>
<feature type="transmembrane region" description="Helical" evidence="1">
    <location>
        <begin position="90"/>
        <end position="111"/>
    </location>
</feature>
<dbReference type="EMBL" id="CAMXCH010000002">
    <property type="protein sequence ID" value="CAI3936894.1"/>
    <property type="molecule type" value="Genomic_DNA"/>
</dbReference>
<sequence length="490" mass="56892">MINKAKNILGKSLIYKNYQIYLIYTAFIFIFYAPILLQKYVFFDDYATMGNSITQTNDFFEWDIYSGRFIYAFLRVFVQPYLSSIASFTWLRFFSVIWTLFFCIFLHIFLIKRTQITSKFFIFFTPLFLAILPSFIVLNAWATCFPYTFALVLTGIAYTTTFNTDQTTSWYKISIGLILLIGSFLIYQPVGMAFIFFVFLSSCLDNRKINYSNIIISIIMLGMAMVASFVAAKIIPQILYGKTLSRTEIANSFINKLYWFFNEVLKNTISNYHLTSNMPYIILSSLIFLIGLFFITKQQNGKIKLLISSASIFIVVFPNLIIKENWAASRVCIGIALIITTILFYGLINIIEKTRLYKFGNILIISILIIFSLHTQNYMYKGFILSEQLQYQAITQEISSQIPKNYAGLVRFDTSTLYQNNFSTIRRYDEFGHYELIEEWSLRGMAASIKKEKKLNYQIEWNMVLSKNNPCVGQCIIINTSNITQNASPY</sequence>